<proteinExistence type="predicted"/>
<accession>A0A0A9A4W5</accession>
<organism evidence="1">
    <name type="scientific">Arundo donax</name>
    <name type="common">Giant reed</name>
    <name type="synonym">Donax arundinaceus</name>
    <dbReference type="NCBI Taxonomy" id="35708"/>
    <lineage>
        <taxon>Eukaryota</taxon>
        <taxon>Viridiplantae</taxon>
        <taxon>Streptophyta</taxon>
        <taxon>Embryophyta</taxon>
        <taxon>Tracheophyta</taxon>
        <taxon>Spermatophyta</taxon>
        <taxon>Magnoliopsida</taxon>
        <taxon>Liliopsida</taxon>
        <taxon>Poales</taxon>
        <taxon>Poaceae</taxon>
        <taxon>PACMAD clade</taxon>
        <taxon>Arundinoideae</taxon>
        <taxon>Arundineae</taxon>
        <taxon>Arundo</taxon>
    </lineage>
</organism>
<reference evidence="1" key="2">
    <citation type="journal article" date="2015" name="Data Brief">
        <title>Shoot transcriptome of the giant reed, Arundo donax.</title>
        <authorList>
            <person name="Barrero R.A."/>
            <person name="Guerrero F.D."/>
            <person name="Moolhuijzen P."/>
            <person name="Goolsby J.A."/>
            <person name="Tidwell J."/>
            <person name="Bellgard S.E."/>
            <person name="Bellgard M.I."/>
        </authorList>
    </citation>
    <scope>NUCLEOTIDE SEQUENCE</scope>
    <source>
        <tissue evidence="1">Shoot tissue taken approximately 20 cm above the soil surface</tissue>
    </source>
</reference>
<dbReference type="AlphaFoldDB" id="A0A0A9A4W5"/>
<evidence type="ECO:0000313" key="1">
    <source>
        <dbReference type="EMBL" id="JAD46709.1"/>
    </source>
</evidence>
<name>A0A0A9A4W5_ARUDO</name>
<reference evidence="1" key="1">
    <citation type="submission" date="2014-09" db="EMBL/GenBank/DDBJ databases">
        <authorList>
            <person name="Magalhaes I.L.F."/>
            <person name="Oliveira U."/>
            <person name="Santos F.R."/>
            <person name="Vidigal T.H.D.A."/>
            <person name="Brescovit A.D."/>
            <person name="Santos A.J."/>
        </authorList>
    </citation>
    <scope>NUCLEOTIDE SEQUENCE</scope>
    <source>
        <tissue evidence="1">Shoot tissue taken approximately 20 cm above the soil surface</tissue>
    </source>
</reference>
<protein>
    <submittedName>
        <fullName evidence="1">Uncharacterized protein</fullName>
    </submittedName>
</protein>
<dbReference type="EMBL" id="GBRH01251186">
    <property type="protein sequence ID" value="JAD46709.1"/>
    <property type="molecule type" value="Transcribed_RNA"/>
</dbReference>
<sequence length="88" mass="10185">MEQTLLISAAQLLRTGLRTADSIHGGTVQFFSEGQWHGGTQSRHHHLRLRVRLHQQQWLPLPIALPALRALRKSFGCTRKQHSRHFHH</sequence>